<gene>
    <name evidence="1" type="primary">grlE</name>
    <name evidence="1" type="ORF">SNEC2469_LOCUS12541</name>
</gene>
<proteinExistence type="predicted"/>
<organism evidence="1 2">
    <name type="scientific">Symbiodinium necroappetens</name>
    <dbReference type="NCBI Taxonomy" id="1628268"/>
    <lineage>
        <taxon>Eukaryota</taxon>
        <taxon>Sar</taxon>
        <taxon>Alveolata</taxon>
        <taxon>Dinophyceae</taxon>
        <taxon>Suessiales</taxon>
        <taxon>Symbiodiniaceae</taxon>
        <taxon>Symbiodinium</taxon>
    </lineage>
</organism>
<name>A0A812RQN5_9DINO</name>
<feature type="non-terminal residue" evidence="1">
    <location>
        <position position="1"/>
    </location>
</feature>
<keyword evidence="2" id="KW-1185">Reference proteome</keyword>
<evidence type="ECO:0000313" key="2">
    <source>
        <dbReference type="Proteomes" id="UP000601435"/>
    </source>
</evidence>
<protein>
    <submittedName>
        <fullName evidence="1">GrlE protein</fullName>
    </submittedName>
</protein>
<dbReference type="EMBL" id="CAJNJA010019907">
    <property type="protein sequence ID" value="CAE7452285.1"/>
    <property type="molecule type" value="Genomic_DNA"/>
</dbReference>
<evidence type="ECO:0000313" key="1">
    <source>
        <dbReference type="EMBL" id="CAE7452285.1"/>
    </source>
</evidence>
<dbReference type="Proteomes" id="UP000601435">
    <property type="component" value="Unassembled WGS sequence"/>
</dbReference>
<comment type="caution">
    <text evidence="1">The sequence shown here is derived from an EMBL/GenBank/DDBJ whole genome shotgun (WGS) entry which is preliminary data.</text>
</comment>
<sequence length="77" mass="8648">VLTLIADVQFEFPSFDLDHNPTVDADMDDDDVADQRQLLQAYKSLVTVLALPFSPLASEGLQTRQVAEIAGRMHRYK</sequence>
<reference evidence="1" key="1">
    <citation type="submission" date="2021-02" db="EMBL/GenBank/DDBJ databases">
        <authorList>
            <person name="Dougan E. K."/>
            <person name="Rhodes N."/>
            <person name="Thang M."/>
            <person name="Chan C."/>
        </authorList>
    </citation>
    <scope>NUCLEOTIDE SEQUENCE</scope>
</reference>
<feature type="non-terminal residue" evidence="1">
    <location>
        <position position="77"/>
    </location>
</feature>
<dbReference type="AlphaFoldDB" id="A0A812RQN5"/>
<dbReference type="OrthoDB" id="447577at2759"/>
<accession>A0A812RQN5</accession>